<evidence type="ECO:0000313" key="3">
    <source>
        <dbReference type="Proteomes" id="UP001212821"/>
    </source>
</evidence>
<keyword evidence="3" id="KW-1185">Reference proteome</keyword>
<feature type="transmembrane region" description="Helical" evidence="1">
    <location>
        <begin position="23"/>
        <end position="41"/>
    </location>
</feature>
<dbReference type="RefSeq" id="WP_270140958.1">
    <property type="nucleotide sequence ID" value="NZ_CP115450.1"/>
</dbReference>
<proteinExistence type="predicted"/>
<keyword evidence="1" id="KW-0472">Membrane</keyword>
<reference evidence="3" key="1">
    <citation type="submission" date="2022-12" db="EMBL/GenBank/DDBJ databases">
        <authorList>
            <person name="Mo P."/>
        </authorList>
    </citation>
    <scope>NUCLEOTIDE SEQUENCE [LARGE SCALE GENOMIC DNA]</scope>
    <source>
        <strain evidence="3">HUAS 3-15</strain>
    </source>
</reference>
<accession>A0ABY7PXM1</accession>
<protein>
    <submittedName>
        <fullName evidence="2">Uncharacterized protein</fullName>
    </submittedName>
</protein>
<sequence>MLAAVVIAGRTESSAALLTPWSYWPAAAAFLLTPTLGYAVIGPVRAARRRRLAPENANP</sequence>
<dbReference type="Proteomes" id="UP001212821">
    <property type="component" value="Chromosome"/>
</dbReference>
<evidence type="ECO:0000256" key="1">
    <source>
        <dbReference type="SAM" id="Phobius"/>
    </source>
</evidence>
<organism evidence="2 3">
    <name type="scientific">Kitasatospora cathayae</name>
    <dbReference type="NCBI Taxonomy" id="3004092"/>
    <lineage>
        <taxon>Bacteria</taxon>
        <taxon>Bacillati</taxon>
        <taxon>Actinomycetota</taxon>
        <taxon>Actinomycetes</taxon>
        <taxon>Kitasatosporales</taxon>
        <taxon>Streptomycetaceae</taxon>
        <taxon>Kitasatospora</taxon>
    </lineage>
</organism>
<evidence type="ECO:0000313" key="2">
    <source>
        <dbReference type="EMBL" id="WBP85182.1"/>
    </source>
</evidence>
<dbReference type="EMBL" id="CP115450">
    <property type="protein sequence ID" value="WBP85182.1"/>
    <property type="molecule type" value="Genomic_DNA"/>
</dbReference>
<keyword evidence="1" id="KW-1133">Transmembrane helix</keyword>
<name>A0ABY7PXM1_9ACTN</name>
<keyword evidence="1" id="KW-0812">Transmembrane</keyword>
<gene>
    <name evidence="2" type="ORF">O1G21_04460</name>
</gene>